<evidence type="ECO:0000313" key="1">
    <source>
        <dbReference type="EMBL" id="KAG0442973.1"/>
    </source>
</evidence>
<dbReference type="EMBL" id="JABSTQ010004024">
    <property type="protein sequence ID" value="KAG0442973.1"/>
    <property type="molecule type" value="Genomic_DNA"/>
</dbReference>
<sequence length="130" mass="14738">ASKYFLRQGFSYQGHSDKEGNFYQYLMSREEGNEVFTSWMKRDMPYTSPLFQNEIIGRFGKAAQKTVSSAIPTTNYAIIVDGTRDVAGVEQKCICVRYVDKNPRLVEVFLGLRTPPNTKGATIAKPLWLS</sequence>
<gene>
    <name evidence="1" type="ORF">HPB47_015425</name>
</gene>
<feature type="non-terminal residue" evidence="1">
    <location>
        <position position="1"/>
    </location>
</feature>
<reference evidence="1 2" key="1">
    <citation type="journal article" date="2020" name="Cell">
        <title>Large-Scale Comparative Analyses of Tick Genomes Elucidate Their Genetic Diversity and Vector Capacities.</title>
        <authorList>
            <consortium name="Tick Genome and Microbiome Consortium (TIGMIC)"/>
            <person name="Jia N."/>
            <person name="Wang J."/>
            <person name="Shi W."/>
            <person name="Du L."/>
            <person name="Sun Y."/>
            <person name="Zhan W."/>
            <person name="Jiang J.F."/>
            <person name="Wang Q."/>
            <person name="Zhang B."/>
            <person name="Ji P."/>
            <person name="Bell-Sakyi L."/>
            <person name="Cui X.M."/>
            <person name="Yuan T.T."/>
            <person name="Jiang B.G."/>
            <person name="Yang W.F."/>
            <person name="Lam T.T."/>
            <person name="Chang Q.C."/>
            <person name="Ding S.J."/>
            <person name="Wang X.J."/>
            <person name="Zhu J.G."/>
            <person name="Ruan X.D."/>
            <person name="Zhao L."/>
            <person name="Wei J.T."/>
            <person name="Ye R.Z."/>
            <person name="Que T.C."/>
            <person name="Du C.H."/>
            <person name="Zhou Y.H."/>
            <person name="Cheng J.X."/>
            <person name="Dai P.F."/>
            <person name="Guo W.B."/>
            <person name="Han X.H."/>
            <person name="Huang E.J."/>
            <person name="Li L.F."/>
            <person name="Wei W."/>
            <person name="Gao Y.C."/>
            <person name="Liu J.Z."/>
            <person name="Shao H.Z."/>
            <person name="Wang X."/>
            <person name="Wang C.C."/>
            <person name="Yang T.C."/>
            <person name="Huo Q.B."/>
            <person name="Li W."/>
            <person name="Chen H.Y."/>
            <person name="Chen S.E."/>
            <person name="Zhou L.G."/>
            <person name="Ni X.B."/>
            <person name="Tian J.H."/>
            <person name="Sheng Y."/>
            <person name="Liu T."/>
            <person name="Pan Y.S."/>
            <person name="Xia L.Y."/>
            <person name="Li J."/>
            <person name="Zhao F."/>
            <person name="Cao W.C."/>
        </authorList>
    </citation>
    <scope>NUCLEOTIDE SEQUENCE [LARGE SCALE GENOMIC DNA]</scope>
    <source>
        <strain evidence="1">Iper-2018</strain>
    </source>
</reference>
<comment type="caution">
    <text evidence="1">The sequence shown here is derived from an EMBL/GenBank/DDBJ whole genome shotgun (WGS) entry which is preliminary data.</text>
</comment>
<protein>
    <submittedName>
        <fullName evidence="1">Uncharacterized protein</fullName>
    </submittedName>
</protein>
<evidence type="ECO:0000313" key="2">
    <source>
        <dbReference type="Proteomes" id="UP000805193"/>
    </source>
</evidence>
<name>A0AC60QTJ0_IXOPE</name>
<proteinExistence type="predicted"/>
<dbReference type="Proteomes" id="UP000805193">
    <property type="component" value="Unassembled WGS sequence"/>
</dbReference>
<accession>A0AC60QTJ0</accession>
<organism evidence="1 2">
    <name type="scientific">Ixodes persulcatus</name>
    <name type="common">Taiga tick</name>
    <dbReference type="NCBI Taxonomy" id="34615"/>
    <lineage>
        <taxon>Eukaryota</taxon>
        <taxon>Metazoa</taxon>
        <taxon>Ecdysozoa</taxon>
        <taxon>Arthropoda</taxon>
        <taxon>Chelicerata</taxon>
        <taxon>Arachnida</taxon>
        <taxon>Acari</taxon>
        <taxon>Parasitiformes</taxon>
        <taxon>Ixodida</taxon>
        <taxon>Ixodoidea</taxon>
        <taxon>Ixodidae</taxon>
        <taxon>Ixodinae</taxon>
        <taxon>Ixodes</taxon>
    </lineage>
</organism>
<keyword evidence="2" id="KW-1185">Reference proteome</keyword>